<dbReference type="InterPro" id="IPR018490">
    <property type="entry name" value="cNMP-bd_dom_sf"/>
</dbReference>
<dbReference type="NCBIfam" id="NF008365">
    <property type="entry name" value="PRK11161.1"/>
    <property type="match status" value="1"/>
</dbReference>
<dbReference type="GO" id="GO:0003700">
    <property type="term" value="F:DNA-binding transcription factor activity"/>
    <property type="evidence" value="ECO:0007669"/>
    <property type="project" value="TreeGrafter"/>
</dbReference>
<dbReference type="SUPFAM" id="SSF46785">
    <property type="entry name" value="Winged helix' DNA-binding domain"/>
    <property type="match status" value="1"/>
</dbReference>
<organism evidence="6 7">
    <name type="scientific">Vitreoscilla filiformis</name>
    <dbReference type="NCBI Taxonomy" id="63"/>
    <lineage>
        <taxon>Bacteria</taxon>
        <taxon>Pseudomonadati</taxon>
        <taxon>Pseudomonadota</taxon>
        <taxon>Betaproteobacteria</taxon>
        <taxon>Neisseriales</taxon>
        <taxon>Neisseriaceae</taxon>
        <taxon>Vitreoscilla</taxon>
    </lineage>
</organism>
<dbReference type="SMART" id="SM00419">
    <property type="entry name" value="HTH_CRP"/>
    <property type="match status" value="1"/>
</dbReference>
<keyword evidence="7" id="KW-1185">Reference proteome</keyword>
<dbReference type="InterPro" id="IPR036390">
    <property type="entry name" value="WH_DNA-bd_sf"/>
</dbReference>
<dbReference type="InterPro" id="IPR036388">
    <property type="entry name" value="WH-like_DNA-bd_sf"/>
</dbReference>
<dbReference type="Pfam" id="PF13545">
    <property type="entry name" value="HTH_Crp_2"/>
    <property type="match status" value="1"/>
</dbReference>
<protein>
    <submittedName>
        <fullName evidence="6">Transcriptional regulator</fullName>
    </submittedName>
</protein>
<accession>A0A221KFU3</accession>
<dbReference type="PROSITE" id="PS50042">
    <property type="entry name" value="CNMP_BINDING_3"/>
    <property type="match status" value="1"/>
</dbReference>
<dbReference type="FunFam" id="1.10.10.10:FF:000028">
    <property type="entry name" value="Fumarate/nitrate reduction transcriptional regulator Fnr"/>
    <property type="match status" value="1"/>
</dbReference>
<dbReference type="Pfam" id="PF00027">
    <property type="entry name" value="cNMP_binding"/>
    <property type="match status" value="1"/>
</dbReference>
<dbReference type="PRINTS" id="PR00034">
    <property type="entry name" value="HTHCRP"/>
</dbReference>
<evidence type="ECO:0000256" key="1">
    <source>
        <dbReference type="ARBA" id="ARBA00023015"/>
    </source>
</evidence>
<feature type="domain" description="HTH crp-type" evidence="5">
    <location>
        <begin position="163"/>
        <end position="236"/>
    </location>
</feature>
<evidence type="ECO:0000259" key="5">
    <source>
        <dbReference type="PROSITE" id="PS51063"/>
    </source>
</evidence>
<dbReference type="CDD" id="cd00092">
    <property type="entry name" value="HTH_CRP"/>
    <property type="match status" value="1"/>
</dbReference>
<dbReference type="PANTHER" id="PTHR24567:SF75">
    <property type="entry name" value="FUMARATE AND NITRATE REDUCTION REGULATORY PROTEIN"/>
    <property type="match status" value="1"/>
</dbReference>
<keyword evidence="1" id="KW-0805">Transcription regulation</keyword>
<keyword evidence="3" id="KW-0804">Transcription</keyword>
<dbReference type="PANTHER" id="PTHR24567">
    <property type="entry name" value="CRP FAMILY TRANSCRIPTIONAL REGULATORY PROTEIN"/>
    <property type="match status" value="1"/>
</dbReference>
<dbReference type="AlphaFoldDB" id="A0A221KFU3"/>
<dbReference type="CDD" id="cd00038">
    <property type="entry name" value="CAP_ED"/>
    <property type="match status" value="1"/>
</dbReference>
<reference evidence="6 7" key="1">
    <citation type="submission" date="2017-07" db="EMBL/GenBank/DDBJ databases">
        <title>Complete Genome Sequence of the cosmetic ferment Vitreoscilla filiformis (ATCC15551).</title>
        <authorList>
            <person name="Contreras S."/>
            <person name="Sagory-Zalkind P."/>
            <person name="Blanquart H."/>
            <person name="Iltis A."/>
            <person name="Morand S.C."/>
        </authorList>
    </citation>
    <scope>NUCLEOTIDE SEQUENCE [LARGE SCALE GENOMIC DNA]</scope>
    <source>
        <strain evidence="6 7">ATCC 15551</strain>
    </source>
</reference>
<evidence type="ECO:0000256" key="3">
    <source>
        <dbReference type="ARBA" id="ARBA00023163"/>
    </source>
</evidence>
<feature type="domain" description="Cyclic nucleotide-binding" evidence="4">
    <location>
        <begin position="41"/>
        <end position="99"/>
    </location>
</feature>
<dbReference type="SUPFAM" id="SSF51206">
    <property type="entry name" value="cAMP-binding domain-like"/>
    <property type="match status" value="1"/>
</dbReference>
<dbReference type="EMBL" id="CP022423">
    <property type="protein sequence ID" value="ASM77673.1"/>
    <property type="molecule type" value="Genomic_DNA"/>
</dbReference>
<dbReference type="GO" id="GO:0005829">
    <property type="term" value="C:cytosol"/>
    <property type="evidence" value="ECO:0007669"/>
    <property type="project" value="TreeGrafter"/>
</dbReference>
<dbReference type="KEGG" id="vff:VITFI_CDS1895"/>
<dbReference type="InterPro" id="IPR014710">
    <property type="entry name" value="RmlC-like_jellyroll"/>
</dbReference>
<keyword evidence="2" id="KW-0238">DNA-binding</keyword>
<dbReference type="PROSITE" id="PS51063">
    <property type="entry name" value="HTH_CRP_2"/>
    <property type="match status" value="1"/>
</dbReference>
<dbReference type="SMART" id="SM00100">
    <property type="entry name" value="cNMP"/>
    <property type="match status" value="1"/>
</dbReference>
<evidence type="ECO:0000256" key="2">
    <source>
        <dbReference type="ARBA" id="ARBA00023125"/>
    </source>
</evidence>
<name>A0A221KFU3_VITFI</name>
<evidence type="ECO:0000313" key="7">
    <source>
        <dbReference type="Proteomes" id="UP000199729"/>
    </source>
</evidence>
<evidence type="ECO:0000313" key="6">
    <source>
        <dbReference type="EMBL" id="ASM77673.1"/>
    </source>
</evidence>
<sequence length="248" mass="27751">MCAMNDTSRLKSETFKVACSSCNLRELCLPVGLARPDLDRLDALVATRRTVSRGDTLFRAGDEFQSLYAVRTGFFKTCVSSEDGRDQVTGFQMAGELLGLDGISNDRHSCDAVALEDSQVCVIPYSQLEDLSREFTDLQHQFHKIMSREIVRDHGVMLLLGSMRAEERLAAFLMNLTQRLQARGFSASSLILRMTREEIGSYLGLKLETVSRTFSKFQDEGLLEVKQRHIRILDQAGLQQLINGSTGC</sequence>
<dbReference type="InterPro" id="IPR012318">
    <property type="entry name" value="HTH_CRP"/>
</dbReference>
<proteinExistence type="predicted"/>
<dbReference type="InterPro" id="IPR050397">
    <property type="entry name" value="Env_Response_Regulators"/>
</dbReference>
<dbReference type="InterPro" id="IPR000595">
    <property type="entry name" value="cNMP-bd_dom"/>
</dbReference>
<gene>
    <name evidence="6" type="ORF">VITFI_CDS1895</name>
</gene>
<dbReference type="GO" id="GO:0003677">
    <property type="term" value="F:DNA binding"/>
    <property type="evidence" value="ECO:0007669"/>
    <property type="project" value="UniProtKB-KW"/>
</dbReference>
<dbReference type="Proteomes" id="UP000199729">
    <property type="component" value="Chromosome"/>
</dbReference>
<dbReference type="Gene3D" id="2.60.120.10">
    <property type="entry name" value="Jelly Rolls"/>
    <property type="match status" value="1"/>
</dbReference>
<dbReference type="Gene3D" id="1.10.10.10">
    <property type="entry name" value="Winged helix-like DNA-binding domain superfamily/Winged helix DNA-binding domain"/>
    <property type="match status" value="1"/>
</dbReference>
<evidence type="ECO:0000259" key="4">
    <source>
        <dbReference type="PROSITE" id="PS50042"/>
    </source>
</evidence>